<comment type="caution">
    <text evidence="1">The sequence shown here is derived from an EMBL/GenBank/DDBJ whole genome shotgun (WGS) entry which is preliminary data.</text>
</comment>
<keyword evidence="2" id="KW-1185">Reference proteome</keyword>
<evidence type="ECO:0000313" key="2">
    <source>
        <dbReference type="Proteomes" id="UP001419084"/>
    </source>
</evidence>
<organism evidence="1 2">
    <name type="scientific">Lacrimispora amygdalina</name>
    <dbReference type="NCBI Taxonomy" id="253257"/>
    <lineage>
        <taxon>Bacteria</taxon>
        <taxon>Bacillati</taxon>
        <taxon>Bacillota</taxon>
        <taxon>Clostridia</taxon>
        <taxon>Lachnospirales</taxon>
        <taxon>Lachnospiraceae</taxon>
        <taxon>Lacrimispora</taxon>
    </lineage>
</organism>
<evidence type="ECO:0008006" key="3">
    <source>
        <dbReference type="Google" id="ProtNLM"/>
    </source>
</evidence>
<dbReference type="SUPFAM" id="SSF69279">
    <property type="entry name" value="Phage tail proteins"/>
    <property type="match status" value="1"/>
</dbReference>
<protein>
    <recommendedName>
        <fullName evidence="3">Gp5/Type VI secretion system Vgr protein OB-fold domain-containing protein</fullName>
    </recommendedName>
</protein>
<dbReference type="Proteomes" id="UP001419084">
    <property type="component" value="Unassembled WGS sequence"/>
</dbReference>
<name>A0ABQ5M170_9FIRM</name>
<gene>
    <name evidence="1" type="ORF">LAD12857_06120</name>
</gene>
<dbReference type="Gene3D" id="3.55.50.10">
    <property type="entry name" value="Baseplate protein-like domains"/>
    <property type="match status" value="1"/>
</dbReference>
<proteinExistence type="predicted"/>
<accession>A0ABQ5M170</accession>
<reference evidence="1 2" key="1">
    <citation type="journal article" date="2024" name="Int. J. Syst. Evol. Microbiol.">
        <title>Lacrimispora brassicae sp. nov. isolated from fermented cabbage, and proposal of Clostridium indicum Gundawar et al. 2019 and Clostridium methoxybenzovorans Mechichi et al. 1999 as heterotypic synonyms of Lacrimispora amygdalina (Parshina et al. 2003) Haas and Blanchard 2020 and Lacrimispora indolis (McClung and McCoy 1957) Haas and Blanchard 2020, respectively.</title>
        <authorList>
            <person name="Kobayashi H."/>
            <person name="Tanizawa Y."/>
            <person name="Sakamoto M."/>
            <person name="Ohkuma M."/>
            <person name="Tohno M."/>
        </authorList>
    </citation>
    <scope>NUCLEOTIDE SEQUENCE [LARGE SCALE GENOMIC DNA]</scope>
    <source>
        <strain evidence="1 2">DSM 12857</strain>
    </source>
</reference>
<dbReference type="RefSeq" id="WP_346064605.1">
    <property type="nucleotide sequence ID" value="NZ_BRPJ01000010.1"/>
</dbReference>
<evidence type="ECO:0000313" key="1">
    <source>
        <dbReference type="EMBL" id="GLB28689.1"/>
    </source>
</evidence>
<sequence>MPVITYSQLTTDLECIQQIKEVEIIQEINEHGVLHLTAILAEQSKDNYVKKNLKDEQITLKTTGTDSKVLFKGMIREIRTETLSGLYYLKIDAVSNSFKMDLKKESHSFQDRSMTYKKLLQSIAENYPGGDIIDYASKGNTLDKLILQYQETDWEFLKRLASHYHAGLIPSILHDSPKIMFGFSDGTDRGTIESHGYYITKNVEYFMKYSENSDTDIQEQDAVEFHIDSENNYEIGDHLFYQGISLYIKAKKAEMVHGILTFFYTLSTKKGFSRERLYNRQLAGVSLKGTVIDIIRDKIKVHLAIDQDQKKSTAWEFPYGTLYTARDNIGWYCMPEKGDTVLINFPTWEEVDAVGSGSVRVKEDDSDDLEDPDVKIFRTRDGKEIRFTPEEILITCVEDEVYLRLNQESGIEIISSGPIRFQSDKGIKLEADETIKLFAKDQVLMKCKTSQIMIDDQIDICGEDVKIN</sequence>
<dbReference type="EMBL" id="BRPJ01000010">
    <property type="protein sequence ID" value="GLB28689.1"/>
    <property type="molecule type" value="Genomic_DNA"/>
</dbReference>